<evidence type="ECO:0000313" key="9">
    <source>
        <dbReference type="EMBL" id="KAF9456748.1"/>
    </source>
</evidence>
<dbReference type="Pfam" id="PF13634">
    <property type="entry name" value="Nucleoporin_FG"/>
    <property type="match status" value="2"/>
</dbReference>
<feature type="compositionally biased region" description="Polar residues" evidence="8">
    <location>
        <begin position="1"/>
        <end position="18"/>
    </location>
</feature>
<keyword evidence="7" id="KW-0539">Nucleus</keyword>
<organism evidence="9 10">
    <name type="scientific">Collybia nuda</name>
    <dbReference type="NCBI Taxonomy" id="64659"/>
    <lineage>
        <taxon>Eukaryota</taxon>
        <taxon>Fungi</taxon>
        <taxon>Dikarya</taxon>
        <taxon>Basidiomycota</taxon>
        <taxon>Agaricomycotina</taxon>
        <taxon>Agaricomycetes</taxon>
        <taxon>Agaricomycetidae</taxon>
        <taxon>Agaricales</taxon>
        <taxon>Tricholomatineae</taxon>
        <taxon>Clitocybaceae</taxon>
        <taxon>Collybia</taxon>
    </lineage>
</organism>
<dbReference type="InterPro" id="IPR025574">
    <property type="entry name" value="Nucleoporin_FG_rpt"/>
</dbReference>
<protein>
    <recommendedName>
        <fullName evidence="11">Nucleoporin p58/p45</fullName>
    </recommendedName>
</protein>
<keyword evidence="6" id="KW-0906">Nuclear pore complex</keyword>
<dbReference type="PANTHER" id="PTHR13437:SF2">
    <property type="entry name" value="NUCLEOPORIN P58_P45"/>
    <property type="match status" value="1"/>
</dbReference>
<dbReference type="AlphaFoldDB" id="A0A9P5XTV4"/>
<sequence length="426" mass="46532">MSFTQNNPFASSTFGTPKSQGSVFGVPQQQQQSTSTGQSSLFGNQQQQQQPPGSSFGQSTQQQPTTVFGQPAQQQQQVTGSLFNQTSQQQQQPSAGGVFGQTTQQQQPQQQSGLFGGSLFGGNAQLANTNQPQQTSLFSNTQQQPQQQNTGLFSNSLLSNPLHAQAAVPAGGFGSSTSIFGNKPMQLQTQNIGTNQSQSGALLARATKFNDLPDEIKRALESVDSHIQGRVQISKDLHQRKLGDEPTKGHELIREVHKELVNTSTTTRNDLHHTKDIKAKVEQAVQDIIVATRIVDGFRNPQGGPAVYLKDHAGFPLEYFVRITEQMKERLAWYKSTIEQIERKLSSSASQAQTPQGISATLQAQHATFLSLAGKTATLDTDLQKIKMLYTQLWRAKTGSVRDPFNELDRTLETGGDYGLGELNMK</sequence>
<gene>
    <name evidence="9" type="ORF">BDZ94DRAFT_1203868</name>
</gene>
<dbReference type="Gene3D" id="6.10.140.1350">
    <property type="match status" value="1"/>
</dbReference>
<evidence type="ECO:0000256" key="3">
    <source>
        <dbReference type="ARBA" id="ARBA00022816"/>
    </source>
</evidence>
<feature type="compositionally biased region" description="Polar residues" evidence="8">
    <location>
        <begin position="125"/>
        <end position="141"/>
    </location>
</feature>
<evidence type="ECO:0000256" key="2">
    <source>
        <dbReference type="ARBA" id="ARBA00022448"/>
    </source>
</evidence>
<dbReference type="InterPro" id="IPR024882">
    <property type="entry name" value="NUP58/p45/49"/>
</dbReference>
<name>A0A9P5XTV4_9AGAR</name>
<feature type="region of interest" description="Disordered" evidence="8">
    <location>
        <begin position="1"/>
        <end position="155"/>
    </location>
</feature>
<reference evidence="9" key="1">
    <citation type="submission" date="2020-11" db="EMBL/GenBank/DDBJ databases">
        <authorList>
            <consortium name="DOE Joint Genome Institute"/>
            <person name="Ahrendt S."/>
            <person name="Riley R."/>
            <person name="Andreopoulos W."/>
            <person name="Labutti K."/>
            <person name="Pangilinan J."/>
            <person name="Ruiz-Duenas F.J."/>
            <person name="Barrasa J.M."/>
            <person name="Sanchez-Garcia M."/>
            <person name="Camarero S."/>
            <person name="Miyauchi S."/>
            <person name="Serrano A."/>
            <person name="Linde D."/>
            <person name="Babiker R."/>
            <person name="Drula E."/>
            <person name="Ayuso-Fernandez I."/>
            <person name="Pacheco R."/>
            <person name="Padilla G."/>
            <person name="Ferreira P."/>
            <person name="Barriuso J."/>
            <person name="Kellner H."/>
            <person name="Castanera R."/>
            <person name="Alfaro M."/>
            <person name="Ramirez L."/>
            <person name="Pisabarro A.G."/>
            <person name="Kuo A."/>
            <person name="Tritt A."/>
            <person name="Lipzen A."/>
            <person name="He G."/>
            <person name="Yan M."/>
            <person name="Ng V."/>
            <person name="Cullen D."/>
            <person name="Martin F."/>
            <person name="Rosso M.-N."/>
            <person name="Henrissat B."/>
            <person name="Hibbett D."/>
            <person name="Martinez A.T."/>
            <person name="Grigoriev I.V."/>
        </authorList>
    </citation>
    <scope>NUCLEOTIDE SEQUENCE</scope>
    <source>
        <strain evidence="9">CBS 247.69</strain>
    </source>
</reference>
<dbReference type="GO" id="GO:0015031">
    <property type="term" value="P:protein transport"/>
    <property type="evidence" value="ECO:0007669"/>
    <property type="project" value="UniProtKB-KW"/>
</dbReference>
<feature type="compositionally biased region" description="Low complexity" evidence="8">
    <location>
        <begin position="100"/>
        <end position="113"/>
    </location>
</feature>
<feature type="compositionally biased region" description="Polar residues" evidence="8">
    <location>
        <begin position="67"/>
        <end position="87"/>
    </location>
</feature>
<evidence type="ECO:0008006" key="11">
    <source>
        <dbReference type="Google" id="ProtNLM"/>
    </source>
</evidence>
<keyword evidence="10" id="KW-1185">Reference proteome</keyword>
<evidence type="ECO:0000256" key="5">
    <source>
        <dbReference type="ARBA" id="ARBA00023010"/>
    </source>
</evidence>
<dbReference type="GO" id="GO:0005643">
    <property type="term" value="C:nuclear pore"/>
    <property type="evidence" value="ECO:0007669"/>
    <property type="project" value="UniProtKB-SubCell"/>
</dbReference>
<keyword evidence="5" id="KW-0811">Translocation</keyword>
<comment type="subcellular location">
    <subcellularLocation>
        <location evidence="1">Nucleus</location>
        <location evidence="1">Nuclear pore complex</location>
    </subcellularLocation>
</comment>
<evidence type="ECO:0000256" key="6">
    <source>
        <dbReference type="ARBA" id="ARBA00023132"/>
    </source>
</evidence>
<evidence type="ECO:0000313" key="10">
    <source>
        <dbReference type="Proteomes" id="UP000807353"/>
    </source>
</evidence>
<dbReference type="GO" id="GO:0008139">
    <property type="term" value="F:nuclear localization sequence binding"/>
    <property type="evidence" value="ECO:0007669"/>
    <property type="project" value="InterPro"/>
</dbReference>
<keyword evidence="2" id="KW-0813">Transport</keyword>
<dbReference type="OrthoDB" id="2538017at2759"/>
<dbReference type="Proteomes" id="UP000807353">
    <property type="component" value="Unassembled WGS sequence"/>
</dbReference>
<evidence type="ECO:0000256" key="1">
    <source>
        <dbReference type="ARBA" id="ARBA00004567"/>
    </source>
</evidence>
<accession>A0A9P5XTV4</accession>
<evidence type="ECO:0000256" key="7">
    <source>
        <dbReference type="ARBA" id="ARBA00023242"/>
    </source>
</evidence>
<keyword evidence="3" id="KW-0509">mRNA transport</keyword>
<keyword evidence="4" id="KW-0653">Protein transport</keyword>
<comment type="caution">
    <text evidence="9">The sequence shown here is derived from an EMBL/GenBank/DDBJ whole genome shotgun (WGS) entry which is preliminary data.</text>
</comment>
<proteinExistence type="predicted"/>
<dbReference type="PANTHER" id="PTHR13437">
    <property type="entry name" value="NUCLEOPORIN P58/P45 NUCLEOPORIN-LIKE PROTEIN 1"/>
    <property type="match status" value="1"/>
</dbReference>
<evidence type="ECO:0000256" key="4">
    <source>
        <dbReference type="ARBA" id="ARBA00022927"/>
    </source>
</evidence>
<dbReference type="GO" id="GO:0017056">
    <property type="term" value="F:structural constituent of nuclear pore"/>
    <property type="evidence" value="ECO:0007669"/>
    <property type="project" value="InterPro"/>
</dbReference>
<dbReference type="EMBL" id="MU150404">
    <property type="protein sequence ID" value="KAF9456748.1"/>
    <property type="molecule type" value="Genomic_DNA"/>
</dbReference>
<evidence type="ECO:0000256" key="8">
    <source>
        <dbReference type="SAM" id="MobiDB-lite"/>
    </source>
</evidence>
<dbReference type="GO" id="GO:0051028">
    <property type="term" value="P:mRNA transport"/>
    <property type="evidence" value="ECO:0007669"/>
    <property type="project" value="UniProtKB-KW"/>
</dbReference>
<feature type="compositionally biased region" description="Low complexity" evidence="8">
    <location>
        <begin position="19"/>
        <end position="66"/>
    </location>
</feature>